<dbReference type="SUPFAM" id="SSF54791">
    <property type="entry name" value="Eukaryotic type KH-domain (KH-domain type I)"/>
    <property type="match status" value="1"/>
</dbReference>
<dbReference type="GO" id="GO:0000177">
    <property type="term" value="C:cytoplasmic exosome (RNase complex)"/>
    <property type="evidence" value="ECO:0007669"/>
    <property type="project" value="TreeGrafter"/>
</dbReference>
<name>A0A0N5A8N1_9BILA</name>
<dbReference type="GO" id="GO:0000176">
    <property type="term" value="C:nuclear exosome (RNase complex)"/>
    <property type="evidence" value="ECO:0007669"/>
    <property type="project" value="TreeGrafter"/>
</dbReference>
<dbReference type="FunFam" id="2.40.50.140:FF:000127">
    <property type="entry name" value="Exosome complex component RRP40"/>
    <property type="match status" value="1"/>
</dbReference>
<dbReference type="GO" id="GO:0071035">
    <property type="term" value="P:nuclear polyadenylation-dependent rRNA catabolic process"/>
    <property type="evidence" value="ECO:0007669"/>
    <property type="project" value="TreeGrafter"/>
</dbReference>
<dbReference type="GO" id="GO:0071038">
    <property type="term" value="P:TRAMP-dependent tRNA surveillance pathway"/>
    <property type="evidence" value="ECO:0007669"/>
    <property type="project" value="TreeGrafter"/>
</dbReference>
<evidence type="ECO:0000256" key="5">
    <source>
        <dbReference type="ARBA" id="ARBA00022835"/>
    </source>
</evidence>
<evidence type="ECO:0000313" key="10">
    <source>
        <dbReference type="Proteomes" id="UP000046393"/>
    </source>
</evidence>
<dbReference type="PANTHER" id="PTHR21321:SF1">
    <property type="entry name" value="EXOSOME COMPLEX COMPONENT RRP40"/>
    <property type="match status" value="1"/>
</dbReference>
<keyword evidence="10" id="KW-1185">Reference proteome</keyword>
<dbReference type="InterPro" id="IPR004088">
    <property type="entry name" value="KH_dom_type_1"/>
</dbReference>
<evidence type="ECO:0000313" key="11">
    <source>
        <dbReference type="WBParaSite" id="SMUV_0000043601-mRNA-1"/>
    </source>
</evidence>
<keyword evidence="6" id="KW-0694">RNA-binding</keyword>
<keyword evidence="4" id="KW-0698">rRNA processing</keyword>
<comment type="similarity">
    <text evidence="2">Belongs to the RRP40 family.</text>
</comment>
<dbReference type="GO" id="GO:0000467">
    <property type="term" value="P:exonucleolytic trimming to generate mature 3'-end of 5.8S rRNA from tricistronic rRNA transcript (SSU-rRNA, 5.8S rRNA, LSU-rRNA)"/>
    <property type="evidence" value="ECO:0007669"/>
    <property type="project" value="TreeGrafter"/>
</dbReference>
<dbReference type="InterPro" id="IPR037319">
    <property type="entry name" value="Rrp40_S1"/>
</dbReference>
<sequence>MVGLFLLLQLLGRGIAKSIGCENELVAVQPGIRKIAEGKQWLNIHSRRYVPQNGDTVIGIIAPNSGSEMFKVDIGAVDYGYVNFLSFEGKLLFFNLICATKRNRPTLKTGDLIYARVISASKHSETELTCIDAEGRARGMGLLPSHGFVFRCSINLVNRILSPSSSLLSLIGYHLKFEIACGANGRIWIAGKNSNEISAICRIIRDSEFIKDSDIPDFIDKRIGILNGMDVE</sequence>
<reference evidence="11" key="1">
    <citation type="submission" date="2017-02" db="UniProtKB">
        <authorList>
            <consortium name="WormBaseParasite"/>
        </authorList>
    </citation>
    <scope>IDENTIFICATION</scope>
</reference>
<comment type="subcellular location">
    <subcellularLocation>
        <location evidence="1">Nucleus</location>
        <location evidence="1">Nucleolus</location>
    </subcellularLocation>
</comment>
<dbReference type="Pfam" id="PF21262">
    <property type="entry name" value="RRP40_S1"/>
    <property type="match status" value="1"/>
</dbReference>
<dbReference type="InterPro" id="IPR026699">
    <property type="entry name" value="Exosome_RNA_bind1/RRP40/RRP4"/>
</dbReference>
<dbReference type="STRING" id="451379.A0A0N5A8N1"/>
<dbReference type="PANTHER" id="PTHR21321">
    <property type="entry name" value="PNAS-3 RELATED"/>
    <property type="match status" value="1"/>
</dbReference>
<keyword evidence="5" id="KW-0271">Exosome</keyword>
<dbReference type="Proteomes" id="UP000046393">
    <property type="component" value="Unplaced"/>
</dbReference>
<evidence type="ECO:0000256" key="4">
    <source>
        <dbReference type="ARBA" id="ARBA00022552"/>
    </source>
</evidence>
<dbReference type="GO" id="GO:0003723">
    <property type="term" value="F:RNA binding"/>
    <property type="evidence" value="ECO:0007669"/>
    <property type="project" value="UniProtKB-KW"/>
</dbReference>
<evidence type="ECO:0000256" key="1">
    <source>
        <dbReference type="ARBA" id="ARBA00004604"/>
    </source>
</evidence>
<keyword evidence="8" id="KW-0732">Signal</keyword>
<feature type="signal peptide" evidence="8">
    <location>
        <begin position="1"/>
        <end position="16"/>
    </location>
</feature>
<keyword evidence="3" id="KW-0963">Cytoplasm</keyword>
<feature type="chain" id="PRO_5005892837" description="Ribosomal RNA-processing protein 40" evidence="8">
    <location>
        <begin position="17"/>
        <end position="232"/>
    </location>
</feature>
<dbReference type="GO" id="GO:0005730">
    <property type="term" value="C:nucleolus"/>
    <property type="evidence" value="ECO:0007669"/>
    <property type="project" value="UniProtKB-SubCell"/>
</dbReference>
<dbReference type="GO" id="GO:0071034">
    <property type="term" value="P:CUT catabolic process"/>
    <property type="evidence" value="ECO:0007669"/>
    <property type="project" value="TreeGrafter"/>
</dbReference>
<dbReference type="GO" id="GO:0034475">
    <property type="term" value="P:U4 snRNA 3'-end processing"/>
    <property type="evidence" value="ECO:0007669"/>
    <property type="project" value="TreeGrafter"/>
</dbReference>
<organism evidence="10 11">
    <name type="scientific">Syphacia muris</name>
    <dbReference type="NCBI Taxonomy" id="451379"/>
    <lineage>
        <taxon>Eukaryota</taxon>
        <taxon>Metazoa</taxon>
        <taxon>Ecdysozoa</taxon>
        <taxon>Nematoda</taxon>
        <taxon>Chromadorea</taxon>
        <taxon>Rhabditida</taxon>
        <taxon>Spirurina</taxon>
        <taxon>Oxyuridomorpha</taxon>
        <taxon>Oxyuroidea</taxon>
        <taxon>Oxyuridae</taxon>
        <taxon>Syphacia</taxon>
    </lineage>
</organism>
<dbReference type="Pfam" id="PF15985">
    <property type="entry name" value="KH_6"/>
    <property type="match status" value="1"/>
</dbReference>
<proteinExistence type="inferred from homology"/>
<evidence type="ECO:0000256" key="3">
    <source>
        <dbReference type="ARBA" id="ARBA00022490"/>
    </source>
</evidence>
<dbReference type="AlphaFoldDB" id="A0A0N5A8N1"/>
<evidence type="ECO:0000256" key="2">
    <source>
        <dbReference type="ARBA" id="ARBA00007841"/>
    </source>
</evidence>
<protein>
    <recommendedName>
        <fullName evidence="7">Ribosomal RNA-processing protein 40</fullName>
    </recommendedName>
</protein>
<evidence type="ECO:0000256" key="7">
    <source>
        <dbReference type="ARBA" id="ARBA00030615"/>
    </source>
</evidence>
<dbReference type="SUPFAM" id="SSF50249">
    <property type="entry name" value="Nucleic acid-binding proteins"/>
    <property type="match status" value="1"/>
</dbReference>
<evidence type="ECO:0000256" key="8">
    <source>
        <dbReference type="SAM" id="SignalP"/>
    </source>
</evidence>
<evidence type="ECO:0000256" key="6">
    <source>
        <dbReference type="ARBA" id="ARBA00022884"/>
    </source>
</evidence>
<dbReference type="Gene3D" id="2.40.50.140">
    <property type="entry name" value="Nucleic acid-binding proteins"/>
    <property type="match status" value="1"/>
</dbReference>
<dbReference type="InterPro" id="IPR036612">
    <property type="entry name" value="KH_dom_type_1_sf"/>
</dbReference>
<dbReference type="Gene3D" id="3.30.1370.10">
    <property type="entry name" value="K Homology domain, type 1"/>
    <property type="match status" value="1"/>
</dbReference>
<feature type="domain" description="K Homology" evidence="9">
    <location>
        <begin position="147"/>
        <end position="194"/>
    </location>
</feature>
<dbReference type="WBParaSite" id="SMUV_0000043601-mRNA-1">
    <property type="protein sequence ID" value="SMUV_0000043601-mRNA-1"/>
    <property type="gene ID" value="SMUV_0000043601"/>
</dbReference>
<dbReference type="CDD" id="cd05790">
    <property type="entry name" value="S1_Rrp40"/>
    <property type="match status" value="1"/>
</dbReference>
<dbReference type="InterPro" id="IPR012340">
    <property type="entry name" value="NA-bd_OB-fold"/>
</dbReference>
<dbReference type="GO" id="GO:0071051">
    <property type="term" value="P:poly(A)-dependent snoRNA 3'-end processing"/>
    <property type="evidence" value="ECO:0007669"/>
    <property type="project" value="TreeGrafter"/>
</dbReference>
<evidence type="ECO:0000259" key="9">
    <source>
        <dbReference type="Pfam" id="PF15985"/>
    </source>
</evidence>
<accession>A0A0N5A8N1</accession>